<sequence length="216" mass="23551">MAQEPRATAAKTTARITDLRTLRAIAHPVRLRLYEVLATGGPATASKLSAYVPGAPGSLSYHLRQLAEHGYIEEAPELGKDGRERWWRAIPGGVRWSNADFEGQPAGREALASAQQVLVARQLERLHAWQAAGAEQWGPDWAGAAVATDTVLHLSLDELREFAADLHAVMNKWGEASRAATQGARRGDDTDREQVFVFTHAFPFDDRPGPSRGNPA</sequence>
<keyword evidence="3" id="KW-1185">Reference proteome</keyword>
<protein>
    <submittedName>
        <fullName evidence="2">Helix-turn-helix domain-containing protein</fullName>
    </submittedName>
</protein>
<dbReference type="Pfam" id="PF12840">
    <property type="entry name" value="HTH_20"/>
    <property type="match status" value="1"/>
</dbReference>
<dbReference type="Proteomes" id="UP001596392">
    <property type="component" value="Unassembled WGS sequence"/>
</dbReference>
<dbReference type="InterPro" id="IPR036388">
    <property type="entry name" value="WH-like_DNA-bd_sf"/>
</dbReference>
<accession>A0ABW2H645</accession>
<evidence type="ECO:0000313" key="3">
    <source>
        <dbReference type="Proteomes" id="UP001596392"/>
    </source>
</evidence>
<reference evidence="3" key="1">
    <citation type="journal article" date="2019" name="Int. J. Syst. Evol. Microbiol.">
        <title>The Global Catalogue of Microorganisms (GCM) 10K type strain sequencing project: providing services to taxonomists for standard genome sequencing and annotation.</title>
        <authorList>
            <consortium name="The Broad Institute Genomics Platform"/>
            <consortium name="The Broad Institute Genome Sequencing Center for Infectious Disease"/>
            <person name="Wu L."/>
            <person name="Ma J."/>
        </authorList>
    </citation>
    <scope>NUCLEOTIDE SEQUENCE [LARGE SCALE GENOMIC DNA]</scope>
    <source>
        <strain evidence="3">CGMCC 1.9106</strain>
    </source>
</reference>
<proteinExistence type="predicted"/>
<dbReference type="SUPFAM" id="SSF46785">
    <property type="entry name" value="Winged helix' DNA-binding domain"/>
    <property type="match status" value="1"/>
</dbReference>
<gene>
    <name evidence="2" type="ORF">ACFQO7_30220</name>
</gene>
<dbReference type="RefSeq" id="WP_376809559.1">
    <property type="nucleotide sequence ID" value="NZ_JBHTAC010000044.1"/>
</dbReference>
<dbReference type="Gene3D" id="1.10.10.10">
    <property type="entry name" value="Winged helix-like DNA-binding domain superfamily/Winged helix DNA-binding domain"/>
    <property type="match status" value="1"/>
</dbReference>
<organism evidence="2 3">
    <name type="scientific">Catellatospora aurea</name>
    <dbReference type="NCBI Taxonomy" id="1337874"/>
    <lineage>
        <taxon>Bacteria</taxon>
        <taxon>Bacillati</taxon>
        <taxon>Actinomycetota</taxon>
        <taxon>Actinomycetes</taxon>
        <taxon>Micromonosporales</taxon>
        <taxon>Micromonosporaceae</taxon>
        <taxon>Catellatospora</taxon>
    </lineage>
</organism>
<dbReference type="EMBL" id="JBHTAC010000044">
    <property type="protein sequence ID" value="MFC7246774.1"/>
    <property type="molecule type" value="Genomic_DNA"/>
</dbReference>
<feature type="domain" description="HTH arsR-type" evidence="1">
    <location>
        <begin position="20"/>
        <end position="100"/>
    </location>
</feature>
<evidence type="ECO:0000313" key="2">
    <source>
        <dbReference type="EMBL" id="MFC7246774.1"/>
    </source>
</evidence>
<name>A0ABW2H645_9ACTN</name>
<dbReference type="InterPro" id="IPR036390">
    <property type="entry name" value="WH_DNA-bd_sf"/>
</dbReference>
<dbReference type="InterPro" id="IPR011991">
    <property type="entry name" value="ArsR-like_HTH"/>
</dbReference>
<comment type="caution">
    <text evidence="2">The sequence shown here is derived from an EMBL/GenBank/DDBJ whole genome shotgun (WGS) entry which is preliminary data.</text>
</comment>
<evidence type="ECO:0000259" key="1">
    <source>
        <dbReference type="SMART" id="SM00418"/>
    </source>
</evidence>
<dbReference type="SMART" id="SM00418">
    <property type="entry name" value="HTH_ARSR"/>
    <property type="match status" value="1"/>
</dbReference>
<dbReference type="InterPro" id="IPR001845">
    <property type="entry name" value="HTH_ArsR_DNA-bd_dom"/>
</dbReference>
<dbReference type="CDD" id="cd00090">
    <property type="entry name" value="HTH_ARSR"/>
    <property type="match status" value="1"/>
</dbReference>